<feature type="non-terminal residue" evidence="1">
    <location>
        <position position="1"/>
    </location>
</feature>
<dbReference type="InterPro" id="IPR029000">
    <property type="entry name" value="Cyclophilin-like_dom_sf"/>
</dbReference>
<organism evidence="1 2">
    <name type="scientific">Triparma retinervis</name>
    <dbReference type="NCBI Taxonomy" id="2557542"/>
    <lineage>
        <taxon>Eukaryota</taxon>
        <taxon>Sar</taxon>
        <taxon>Stramenopiles</taxon>
        <taxon>Ochrophyta</taxon>
        <taxon>Bolidophyceae</taxon>
        <taxon>Parmales</taxon>
        <taxon>Triparmaceae</taxon>
        <taxon>Triparma</taxon>
    </lineage>
</organism>
<reference evidence="1" key="1">
    <citation type="submission" date="2022-07" db="EMBL/GenBank/DDBJ databases">
        <title>Genome analysis of Parmales, a sister group of diatoms, reveals the evolutionary specialization of diatoms from phago-mixotrophs to photoautotrophs.</title>
        <authorList>
            <person name="Ban H."/>
            <person name="Sato S."/>
            <person name="Yoshikawa S."/>
            <person name="Kazumasa Y."/>
            <person name="Nakamura Y."/>
            <person name="Ichinomiya M."/>
            <person name="Saitoh K."/>
            <person name="Sato N."/>
            <person name="Blanc-Mathieu R."/>
            <person name="Endo H."/>
            <person name="Kuwata A."/>
            <person name="Ogata H."/>
        </authorList>
    </citation>
    <scope>NUCLEOTIDE SEQUENCE</scope>
</reference>
<dbReference type="Gene3D" id="2.40.100.10">
    <property type="entry name" value="Cyclophilin-like"/>
    <property type="match status" value="1"/>
</dbReference>
<proteinExistence type="predicted"/>
<dbReference type="AlphaFoldDB" id="A0A9W7E625"/>
<sequence>TQLVPTPQYPDGPSLKDTCSPPMTAASPSTFLLKFHTSYGSFTASCVRSRYPAQVDRVYNLARLGYYSQNYFFRVVDGPRISIVQFGTSGLPDVSNVYNYESTDMGQCAVVQPQPAEDVIGIPMETNGRGWISMR</sequence>
<comment type="caution">
    <text evidence="1">The sequence shown here is derived from an EMBL/GenBank/DDBJ whole genome shotgun (WGS) entry which is preliminary data.</text>
</comment>
<gene>
    <name evidence="1" type="ORF">TrRE_jg9463</name>
</gene>
<protein>
    <submittedName>
        <fullName evidence="1">Uncharacterized protein</fullName>
    </submittedName>
</protein>
<dbReference type="EMBL" id="BRXZ01001249">
    <property type="protein sequence ID" value="GMH66485.1"/>
    <property type="molecule type" value="Genomic_DNA"/>
</dbReference>
<accession>A0A9W7E625</accession>
<evidence type="ECO:0000313" key="2">
    <source>
        <dbReference type="Proteomes" id="UP001165082"/>
    </source>
</evidence>
<keyword evidence="2" id="KW-1185">Reference proteome</keyword>
<evidence type="ECO:0000313" key="1">
    <source>
        <dbReference type="EMBL" id="GMH66485.1"/>
    </source>
</evidence>
<dbReference type="SUPFAM" id="SSF50891">
    <property type="entry name" value="Cyclophilin-like"/>
    <property type="match status" value="1"/>
</dbReference>
<name>A0A9W7E625_9STRA</name>
<dbReference type="OrthoDB" id="204202at2759"/>
<dbReference type="Proteomes" id="UP001165082">
    <property type="component" value="Unassembled WGS sequence"/>
</dbReference>